<reference evidence="1" key="1">
    <citation type="submission" date="2018-11" db="EMBL/GenBank/DDBJ databases">
        <authorList>
            <person name="Grassa J C."/>
        </authorList>
    </citation>
    <scope>NUCLEOTIDE SEQUENCE [LARGE SCALE GENOMIC DNA]</scope>
</reference>
<sequence>MIQREILASVESCSPVNSVGKRTECSGRGAHSEEYGGFLSRSGADCNSTCMSSGPTLWLVDCVHFLRLSSGGARFAGWEMFSVEGL</sequence>
<evidence type="ECO:0000313" key="2">
    <source>
        <dbReference type="Proteomes" id="UP000596661"/>
    </source>
</evidence>
<dbReference type="Gramene" id="evm.model.03.468">
    <property type="protein sequence ID" value="cds.evm.model.03.468"/>
    <property type="gene ID" value="evm.TU.03.468"/>
</dbReference>
<dbReference type="Proteomes" id="UP000596661">
    <property type="component" value="Chromosome 3"/>
</dbReference>
<proteinExistence type="predicted"/>
<organism evidence="1 2">
    <name type="scientific">Cannabis sativa</name>
    <name type="common">Hemp</name>
    <name type="synonym">Marijuana</name>
    <dbReference type="NCBI Taxonomy" id="3483"/>
    <lineage>
        <taxon>Eukaryota</taxon>
        <taxon>Viridiplantae</taxon>
        <taxon>Streptophyta</taxon>
        <taxon>Embryophyta</taxon>
        <taxon>Tracheophyta</taxon>
        <taxon>Spermatophyta</taxon>
        <taxon>Magnoliopsida</taxon>
        <taxon>eudicotyledons</taxon>
        <taxon>Gunneridae</taxon>
        <taxon>Pentapetalae</taxon>
        <taxon>rosids</taxon>
        <taxon>fabids</taxon>
        <taxon>Rosales</taxon>
        <taxon>Cannabaceae</taxon>
        <taxon>Cannabis</taxon>
    </lineage>
</organism>
<evidence type="ECO:0000313" key="1">
    <source>
        <dbReference type="EnsemblPlants" id="cds.evm.model.03.468"/>
    </source>
</evidence>
<name>A0A803P960_CANSA</name>
<protein>
    <submittedName>
        <fullName evidence="1">Uncharacterized protein</fullName>
    </submittedName>
</protein>
<reference evidence="1" key="2">
    <citation type="submission" date="2021-03" db="UniProtKB">
        <authorList>
            <consortium name="EnsemblPlants"/>
        </authorList>
    </citation>
    <scope>IDENTIFICATION</scope>
</reference>
<dbReference type="AlphaFoldDB" id="A0A803P960"/>
<accession>A0A803P960</accession>
<keyword evidence="2" id="KW-1185">Reference proteome</keyword>
<dbReference type="EMBL" id="UZAU01000257">
    <property type="status" value="NOT_ANNOTATED_CDS"/>
    <property type="molecule type" value="Genomic_DNA"/>
</dbReference>
<dbReference type="EnsemblPlants" id="evm.model.03.468">
    <property type="protein sequence ID" value="cds.evm.model.03.468"/>
    <property type="gene ID" value="evm.TU.03.468"/>
</dbReference>